<evidence type="ECO:0000259" key="6">
    <source>
        <dbReference type="Pfam" id="PF06271"/>
    </source>
</evidence>
<evidence type="ECO:0000313" key="8">
    <source>
        <dbReference type="Proteomes" id="UP000297982"/>
    </source>
</evidence>
<name>A0A4Z0H1C9_9BACI</name>
<dbReference type="GO" id="GO:0016020">
    <property type="term" value="C:membrane"/>
    <property type="evidence" value="ECO:0007669"/>
    <property type="project" value="UniProtKB-SubCell"/>
</dbReference>
<evidence type="ECO:0000256" key="2">
    <source>
        <dbReference type="ARBA" id="ARBA00022692"/>
    </source>
</evidence>
<dbReference type="PANTHER" id="PTHR38480">
    <property type="entry name" value="SLR0254 PROTEIN"/>
    <property type="match status" value="1"/>
</dbReference>
<organism evidence="7 8">
    <name type="scientific">Halobacillus salinus</name>
    <dbReference type="NCBI Taxonomy" id="192814"/>
    <lineage>
        <taxon>Bacteria</taxon>
        <taxon>Bacillati</taxon>
        <taxon>Bacillota</taxon>
        <taxon>Bacilli</taxon>
        <taxon>Bacillales</taxon>
        <taxon>Bacillaceae</taxon>
        <taxon>Halobacillus</taxon>
    </lineage>
</organism>
<keyword evidence="3 5" id="KW-1133">Transmembrane helix</keyword>
<dbReference type="InterPro" id="IPR010432">
    <property type="entry name" value="RDD"/>
</dbReference>
<proteinExistence type="predicted"/>
<keyword evidence="2 5" id="KW-0812">Transmembrane</keyword>
<feature type="transmembrane region" description="Helical" evidence="5">
    <location>
        <begin position="63"/>
        <end position="84"/>
    </location>
</feature>
<dbReference type="RefSeq" id="WP_135327782.1">
    <property type="nucleotide sequence ID" value="NZ_SRJC01000002.1"/>
</dbReference>
<evidence type="ECO:0000256" key="1">
    <source>
        <dbReference type="ARBA" id="ARBA00004141"/>
    </source>
</evidence>
<evidence type="ECO:0000256" key="5">
    <source>
        <dbReference type="SAM" id="Phobius"/>
    </source>
</evidence>
<keyword evidence="4 5" id="KW-0472">Membrane</keyword>
<comment type="caution">
    <text evidence="7">The sequence shown here is derived from an EMBL/GenBank/DDBJ whole genome shotgun (WGS) entry which is preliminary data.</text>
</comment>
<feature type="transmembrane region" description="Helical" evidence="5">
    <location>
        <begin position="27"/>
        <end position="51"/>
    </location>
</feature>
<evidence type="ECO:0000256" key="3">
    <source>
        <dbReference type="ARBA" id="ARBA00022989"/>
    </source>
</evidence>
<protein>
    <submittedName>
        <fullName evidence="7">RDD family protein</fullName>
    </submittedName>
</protein>
<keyword evidence="8" id="KW-1185">Reference proteome</keyword>
<dbReference type="AlphaFoldDB" id="A0A4Z0H1C9"/>
<comment type="subcellular location">
    <subcellularLocation>
        <location evidence="1">Membrane</location>
        <topology evidence="1">Multi-pass membrane protein</topology>
    </subcellularLocation>
</comment>
<dbReference type="Proteomes" id="UP000297982">
    <property type="component" value="Unassembled WGS sequence"/>
</dbReference>
<reference evidence="7 8" key="1">
    <citation type="journal article" date="2003" name="Int. J. Syst. Evol. Microbiol.">
        <title>Halobacillus salinus sp. nov., isolated from a salt lake on the coast of the East Sea in Korea.</title>
        <authorList>
            <person name="Yoon J.H."/>
            <person name="Kang K.H."/>
            <person name="Park Y.H."/>
        </authorList>
    </citation>
    <scope>NUCLEOTIDE SEQUENCE [LARGE SCALE GENOMIC DNA]</scope>
    <source>
        <strain evidence="7 8">HSL-3</strain>
    </source>
</reference>
<evidence type="ECO:0000313" key="7">
    <source>
        <dbReference type="EMBL" id="TGB02862.1"/>
    </source>
</evidence>
<accession>A0A4Z0H1C9</accession>
<dbReference type="STRING" id="192814.GCA_900166575_02790"/>
<dbReference type="PANTHER" id="PTHR38480:SF1">
    <property type="entry name" value="SLR0254 PROTEIN"/>
    <property type="match status" value="1"/>
</dbReference>
<dbReference type="EMBL" id="SRJC01000002">
    <property type="protein sequence ID" value="TGB02862.1"/>
    <property type="molecule type" value="Genomic_DNA"/>
</dbReference>
<gene>
    <name evidence="7" type="ORF">E4663_11975</name>
</gene>
<feature type="domain" description="RDD" evidence="6">
    <location>
        <begin position="20"/>
        <end position="153"/>
    </location>
</feature>
<sequence length="262" mass="30069">MSQEEWNIETPEHVSVRVRLAGLGSRAAALIIDTALITLIYIGLGAVLLFFENNLRVFFYERGSILLAIALLIIFLVNWGYFFFTEWLAGGKTLGKRLLGIRVVDDQGGSPTTLSILVRNLLRVIDMLPAYYLLGMIMVFSHPKHKRLGDLMGGTLVVYDGHKKRKESKLEKEIQKRVIEAFPEETLTLHAFQKKEWNLLKTYVNRFFTMSSSQRKAVTYEVANLLFPKVGIDVVGKDEQELEDDLLRLYITVREEWQITPF</sequence>
<dbReference type="Pfam" id="PF06271">
    <property type="entry name" value="RDD"/>
    <property type="match status" value="1"/>
</dbReference>
<evidence type="ECO:0000256" key="4">
    <source>
        <dbReference type="ARBA" id="ARBA00023136"/>
    </source>
</evidence>